<keyword evidence="7 16" id="KW-0812">Transmembrane</keyword>
<dbReference type="GO" id="GO:0003954">
    <property type="term" value="F:NADH dehydrogenase activity"/>
    <property type="evidence" value="ECO:0007669"/>
    <property type="project" value="TreeGrafter"/>
</dbReference>
<comment type="catalytic activity">
    <reaction evidence="15 16">
        <text>a ubiquinone + NADH + 5 H(+)(in) = a ubiquinol + NAD(+) + 4 H(+)(out)</text>
        <dbReference type="Rhea" id="RHEA:29091"/>
        <dbReference type="Rhea" id="RHEA-COMP:9565"/>
        <dbReference type="Rhea" id="RHEA-COMP:9566"/>
        <dbReference type="ChEBI" id="CHEBI:15378"/>
        <dbReference type="ChEBI" id="CHEBI:16389"/>
        <dbReference type="ChEBI" id="CHEBI:17976"/>
        <dbReference type="ChEBI" id="CHEBI:57540"/>
        <dbReference type="ChEBI" id="CHEBI:57945"/>
        <dbReference type="EC" id="7.1.1.2"/>
    </reaction>
</comment>
<dbReference type="RefSeq" id="YP_005351132.1">
    <property type="nucleotide sequence ID" value="NC_016952.1"/>
</dbReference>
<dbReference type="EC" id="7.1.1.2" evidence="3 16"/>
<keyword evidence="9 16" id="KW-0249">Electron transport</keyword>
<evidence type="ECO:0000256" key="14">
    <source>
        <dbReference type="ARBA" id="ARBA00023136"/>
    </source>
</evidence>
<comment type="function">
    <text evidence="16">Core subunit of the mitochondrial membrane respiratory chain NADH dehydrogenase (Complex I) which catalyzes electron transfer from NADH through the respiratory chain, using ubiquinone as an electron acceptor. Essential for the catalytic activity and assembly of complex I.</text>
</comment>
<keyword evidence="5 16" id="KW-0813">Transport</keyword>
<keyword evidence="8" id="KW-1278">Translocase</keyword>
<comment type="subcellular location">
    <subcellularLocation>
        <location evidence="1 16">Mitochondrion membrane</location>
        <topology evidence="1 16">Multi-pass membrane protein</topology>
    </subcellularLocation>
</comment>
<sequence>MFFFFNNNLCVFLEFSMSENNQLSFFFFFFFFFFFDYGWGSLYGFFFVDSVSSMLISLTFFICYLMYMSSVRLYITNFFSKYFNFFVMLLCLFLVFCFSSSNFFLFFLFFEISLLPTLFIIVGWGYQPERLQAGVYMMMYTVFASLPFLGVLLFFFKKSGSFLYFFSWKFLCCLMILCFFFLFFVSILAFMVKLPVYGVHLWLPKAHVEAPISGSMIPAGVLLKLGGYGLYRVFFIYGYLFPCLSYYIVSFVLWGGVVTSIVCLRQIDLKSLVAYSSVGHMAILFSGLFSGSSLGGTGALMMMIGHGLCSSCLFVLASLGYDLLGSRSIFVVKGMMTVYPSLAFWWFLFCSGNMAAPPSLNLASELLIFMSVMGSSFFFFLFLGMMSFFVGAYSLYLFLSFNHGSVMDGSGFFSFSGVWLFLICFPHSFPLFFSFFFLDLFFV</sequence>
<keyword evidence="12 16" id="KW-0830">Ubiquinone</keyword>
<comment type="similarity">
    <text evidence="2 16">Belongs to the complex I subunit 4 family.</text>
</comment>
<evidence type="ECO:0000313" key="19">
    <source>
        <dbReference type="EMBL" id="AEC12113.1"/>
    </source>
</evidence>
<evidence type="ECO:0000256" key="11">
    <source>
        <dbReference type="ARBA" id="ARBA00023027"/>
    </source>
</evidence>
<dbReference type="InterPro" id="IPR000260">
    <property type="entry name" value="NADH4_N"/>
</dbReference>
<feature type="domain" description="NADH:ubiquinone oxidoreductase chain 4 N-terminal" evidence="18">
    <location>
        <begin position="15"/>
        <end position="96"/>
    </location>
</feature>
<dbReference type="InterPro" id="IPR003918">
    <property type="entry name" value="NADH_UbQ_OxRdtase"/>
</dbReference>
<dbReference type="PANTHER" id="PTHR43507:SF20">
    <property type="entry name" value="NADH-UBIQUINONE OXIDOREDUCTASE CHAIN 4"/>
    <property type="match status" value="1"/>
</dbReference>
<dbReference type="GO" id="GO:0048039">
    <property type="term" value="F:ubiquinone binding"/>
    <property type="evidence" value="ECO:0007669"/>
    <property type="project" value="TreeGrafter"/>
</dbReference>
<dbReference type="AlphaFoldDB" id="H6BCH3"/>
<organism evidence="19">
    <name type="scientific">Emplectonema gracile</name>
    <dbReference type="NCBI Taxonomy" id="6230"/>
    <lineage>
        <taxon>Eukaryota</taxon>
        <taxon>Metazoa</taxon>
        <taxon>Spiralia</taxon>
        <taxon>Lophotrochozoa</taxon>
        <taxon>Nemertea</taxon>
        <taxon>Enopla</taxon>
        <taxon>Hoplonemertea</taxon>
        <taxon>Monostilifera</taxon>
        <taxon>Eumonostilifera</taxon>
        <taxon>Emplectonematidae</taxon>
        <taxon>Emplectonema</taxon>
    </lineage>
</organism>
<feature type="transmembrane region" description="Helical" evidence="16">
    <location>
        <begin position="105"/>
        <end position="127"/>
    </location>
</feature>
<evidence type="ECO:0000256" key="7">
    <source>
        <dbReference type="ARBA" id="ARBA00022692"/>
    </source>
</evidence>
<feature type="transmembrane region" description="Helical" evidence="16">
    <location>
        <begin position="55"/>
        <end position="75"/>
    </location>
</feature>
<evidence type="ECO:0000256" key="10">
    <source>
        <dbReference type="ARBA" id="ARBA00022989"/>
    </source>
</evidence>
<feature type="transmembrane region" description="Helical" evidence="16">
    <location>
        <begin position="25"/>
        <end position="48"/>
    </location>
</feature>
<evidence type="ECO:0000256" key="8">
    <source>
        <dbReference type="ARBA" id="ARBA00022967"/>
    </source>
</evidence>
<evidence type="ECO:0000256" key="15">
    <source>
        <dbReference type="ARBA" id="ARBA00049551"/>
    </source>
</evidence>
<protein>
    <recommendedName>
        <fullName evidence="4 16">NADH-ubiquinone oxidoreductase chain 4</fullName>
        <ecNumber evidence="3 16">7.1.1.2</ecNumber>
    </recommendedName>
</protein>
<feature type="transmembrane region" description="Helical" evidence="16">
    <location>
        <begin position="336"/>
        <end position="356"/>
    </location>
</feature>
<dbReference type="GO" id="GO:0008137">
    <property type="term" value="F:NADH dehydrogenase (ubiquinone) activity"/>
    <property type="evidence" value="ECO:0007669"/>
    <property type="project" value="UniProtKB-UniRule"/>
</dbReference>
<keyword evidence="6 16" id="KW-0679">Respiratory chain</keyword>
<evidence type="ECO:0000256" key="4">
    <source>
        <dbReference type="ARBA" id="ARBA00021006"/>
    </source>
</evidence>
<evidence type="ECO:0000259" key="18">
    <source>
        <dbReference type="Pfam" id="PF01059"/>
    </source>
</evidence>
<feature type="domain" description="NADH:quinone oxidoreductase/Mrp antiporter transmembrane" evidence="17">
    <location>
        <begin position="100"/>
        <end position="388"/>
    </location>
</feature>
<evidence type="ECO:0000259" key="17">
    <source>
        <dbReference type="Pfam" id="PF00361"/>
    </source>
</evidence>
<keyword evidence="10 16" id="KW-1133">Transmembrane helix</keyword>
<keyword evidence="11 16" id="KW-0520">NAD</keyword>
<feature type="transmembrane region" description="Helical" evidence="16">
    <location>
        <begin position="133"/>
        <end position="156"/>
    </location>
</feature>
<geneLocation type="mitochondrion" evidence="19"/>
<evidence type="ECO:0000256" key="2">
    <source>
        <dbReference type="ARBA" id="ARBA00009025"/>
    </source>
</evidence>
<keyword evidence="14 16" id="KW-0472">Membrane</keyword>
<dbReference type="GO" id="GO:0042773">
    <property type="term" value="P:ATP synthesis coupled electron transport"/>
    <property type="evidence" value="ECO:0007669"/>
    <property type="project" value="InterPro"/>
</dbReference>
<dbReference type="CTD" id="4538"/>
<dbReference type="GO" id="GO:0031966">
    <property type="term" value="C:mitochondrial membrane"/>
    <property type="evidence" value="ECO:0007669"/>
    <property type="project" value="UniProtKB-SubCell"/>
</dbReference>
<evidence type="ECO:0000256" key="3">
    <source>
        <dbReference type="ARBA" id="ARBA00012944"/>
    </source>
</evidence>
<name>H6BCH3_9BILA</name>
<keyword evidence="13 16" id="KW-0496">Mitochondrion</keyword>
<evidence type="ECO:0000256" key="5">
    <source>
        <dbReference type="ARBA" id="ARBA00022448"/>
    </source>
</evidence>
<evidence type="ECO:0000256" key="13">
    <source>
        <dbReference type="ARBA" id="ARBA00023128"/>
    </source>
</evidence>
<feature type="transmembrane region" description="Helical" evidence="16">
    <location>
        <begin position="376"/>
        <end position="399"/>
    </location>
</feature>
<evidence type="ECO:0000256" key="1">
    <source>
        <dbReference type="ARBA" id="ARBA00004225"/>
    </source>
</evidence>
<feature type="transmembrane region" description="Helical" evidence="16">
    <location>
        <begin position="81"/>
        <end position="98"/>
    </location>
</feature>
<feature type="transmembrane region" description="Helical" evidence="16">
    <location>
        <begin position="168"/>
        <end position="192"/>
    </location>
</feature>
<feature type="transmembrane region" description="Helical" evidence="16">
    <location>
        <begin position="411"/>
        <end position="438"/>
    </location>
</feature>
<dbReference type="GO" id="GO:0015990">
    <property type="term" value="P:electron transport coupled proton transport"/>
    <property type="evidence" value="ECO:0007669"/>
    <property type="project" value="TreeGrafter"/>
</dbReference>
<dbReference type="PRINTS" id="PR01437">
    <property type="entry name" value="NUOXDRDTASE4"/>
</dbReference>
<dbReference type="GeneID" id="11816508"/>
<dbReference type="Pfam" id="PF01059">
    <property type="entry name" value="Oxidored_q5_N"/>
    <property type="match status" value="1"/>
</dbReference>
<dbReference type="Pfam" id="PF00361">
    <property type="entry name" value="Proton_antipo_M"/>
    <property type="match status" value="1"/>
</dbReference>
<feature type="transmembrane region" description="Helical" evidence="16">
    <location>
        <begin position="244"/>
        <end position="265"/>
    </location>
</feature>
<evidence type="ECO:0000256" key="16">
    <source>
        <dbReference type="RuleBase" id="RU003297"/>
    </source>
</evidence>
<reference evidence="19" key="1">
    <citation type="submission" date="2011-03" db="EMBL/GenBank/DDBJ databases">
        <title>The complete mitochondrial genome of the green nemertean Emplectonema gracile (Johnston, 1837) (Nemertea: Hoplonemertea).</title>
        <authorList>
            <person name="Sadler T."/>
            <person name="Podsiadlowski L."/>
        </authorList>
    </citation>
    <scope>NUCLEOTIDE SEQUENCE</scope>
</reference>
<dbReference type="EMBL" id="JF727825">
    <property type="protein sequence ID" value="AEC12113.1"/>
    <property type="molecule type" value="Genomic_DNA"/>
</dbReference>
<feature type="transmembrane region" description="Helical" evidence="16">
    <location>
        <begin position="272"/>
        <end position="291"/>
    </location>
</feature>
<evidence type="ECO:0000256" key="6">
    <source>
        <dbReference type="ARBA" id="ARBA00022660"/>
    </source>
</evidence>
<proteinExistence type="inferred from homology"/>
<dbReference type="PANTHER" id="PTHR43507">
    <property type="entry name" value="NADH-UBIQUINONE OXIDOREDUCTASE CHAIN 4"/>
    <property type="match status" value="1"/>
</dbReference>
<evidence type="ECO:0000256" key="12">
    <source>
        <dbReference type="ARBA" id="ARBA00023075"/>
    </source>
</evidence>
<feature type="transmembrane region" description="Helical" evidence="16">
    <location>
        <begin position="303"/>
        <end position="324"/>
    </location>
</feature>
<dbReference type="InterPro" id="IPR001750">
    <property type="entry name" value="ND/Mrp_TM"/>
</dbReference>
<accession>H6BCH3</accession>
<gene>
    <name evidence="19" type="primary">ND4</name>
</gene>
<evidence type="ECO:0000256" key="9">
    <source>
        <dbReference type="ARBA" id="ARBA00022982"/>
    </source>
</evidence>